<keyword evidence="5" id="KW-1185">Reference proteome</keyword>
<dbReference type="PROSITE" id="PS50118">
    <property type="entry name" value="HMG_BOX_2"/>
    <property type="match status" value="2"/>
</dbReference>
<dbReference type="SMART" id="SM00398">
    <property type="entry name" value="HMG"/>
    <property type="match status" value="2"/>
</dbReference>
<reference evidence="4 5" key="1">
    <citation type="submission" date="2015-06" db="EMBL/GenBank/DDBJ databases">
        <title>Expansion of signal transduction pathways in fungi by whole-genome duplication.</title>
        <authorList>
            <consortium name="DOE Joint Genome Institute"/>
            <person name="Corrochano L.M."/>
            <person name="Kuo A."/>
            <person name="Marcet-Houben M."/>
            <person name="Polaino S."/>
            <person name="Salamov A."/>
            <person name="Villalobos J.M."/>
            <person name="Alvarez M.I."/>
            <person name="Avalos J."/>
            <person name="Benito E.P."/>
            <person name="Benoit I."/>
            <person name="Burger G."/>
            <person name="Camino L.P."/>
            <person name="Canovas D."/>
            <person name="Cerda-Olmedo E."/>
            <person name="Cheng J.-F."/>
            <person name="Dominguez A."/>
            <person name="Elias M."/>
            <person name="Eslava A.P."/>
            <person name="Glaser F."/>
            <person name="Grimwood J."/>
            <person name="Gutierrez G."/>
            <person name="Heitman J."/>
            <person name="Henrissat B."/>
            <person name="Iturriaga E.A."/>
            <person name="Lang B.F."/>
            <person name="Lavin J.L."/>
            <person name="Lee S."/>
            <person name="Li W."/>
            <person name="Lindquist E."/>
            <person name="Lopez-Garcia S."/>
            <person name="Luque E.M."/>
            <person name="Marcos A.T."/>
            <person name="Martin J."/>
            <person name="Mccluskey K."/>
            <person name="Medina H.R."/>
            <person name="Miralles-Duran A."/>
            <person name="Miyazaki A."/>
            <person name="Munoz-Torres E."/>
            <person name="Oguiza J.A."/>
            <person name="Ohm R."/>
            <person name="Olmedo M."/>
            <person name="Orejas M."/>
            <person name="Ortiz-Castellanos L."/>
            <person name="Pisabarro A.G."/>
            <person name="Rodriguez-Romero J."/>
            <person name="Ruiz-Herrera J."/>
            <person name="Ruiz-Vazquez R."/>
            <person name="Sanz C."/>
            <person name="Schackwitz W."/>
            <person name="Schmutz J."/>
            <person name="Shahriari M."/>
            <person name="Shelest E."/>
            <person name="Silva-Franco F."/>
            <person name="Soanes D."/>
            <person name="Syed K."/>
            <person name="Tagua V.G."/>
            <person name="Talbot N.J."/>
            <person name="Thon M."/>
            <person name="De Vries R.P."/>
            <person name="Wiebenga A."/>
            <person name="Yadav J.S."/>
            <person name="Braun E.L."/>
            <person name="Baker S."/>
            <person name="Garre V."/>
            <person name="Horwitz B."/>
            <person name="Torres-Martinez S."/>
            <person name="Idnurm A."/>
            <person name="Herrera-Estrella A."/>
            <person name="Gabaldon T."/>
            <person name="Grigoriev I.V."/>
        </authorList>
    </citation>
    <scope>NUCLEOTIDE SEQUENCE [LARGE SCALE GENOMIC DNA]</scope>
    <source>
        <strain evidence="4 5">CBS 277.49</strain>
    </source>
</reference>
<feature type="DNA-binding region" description="HMG box" evidence="2">
    <location>
        <begin position="36"/>
        <end position="106"/>
    </location>
</feature>
<evidence type="ECO:0000256" key="2">
    <source>
        <dbReference type="PROSITE-ProRule" id="PRU00267"/>
    </source>
</evidence>
<dbReference type="GO" id="GO:0003677">
    <property type="term" value="F:DNA binding"/>
    <property type="evidence" value="ECO:0007669"/>
    <property type="project" value="UniProtKB-UniRule"/>
</dbReference>
<evidence type="ECO:0000259" key="3">
    <source>
        <dbReference type="PROSITE" id="PS50118"/>
    </source>
</evidence>
<dbReference type="InterPro" id="IPR009071">
    <property type="entry name" value="HMG_box_dom"/>
</dbReference>
<dbReference type="PANTHER" id="PTHR48112:SF22">
    <property type="entry name" value="MITOCHONDRIAL TRANSCRIPTION FACTOR A, ISOFORM B"/>
    <property type="match status" value="1"/>
</dbReference>
<dbReference type="EMBL" id="AMYB01000001">
    <property type="protein sequence ID" value="OAD09101.1"/>
    <property type="molecule type" value="Genomic_DNA"/>
</dbReference>
<dbReference type="VEuPathDB" id="FungiDB:MUCCIDRAFT_76035"/>
<name>A0A168QDR7_MUCCL</name>
<dbReference type="Pfam" id="PF00505">
    <property type="entry name" value="HMG_box"/>
    <property type="match status" value="2"/>
</dbReference>
<dbReference type="GO" id="GO:0005634">
    <property type="term" value="C:nucleus"/>
    <property type="evidence" value="ECO:0007669"/>
    <property type="project" value="UniProtKB-UniRule"/>
</dbReference>
<dbReference type="STRING" id="747725.A0A168QDR7"/>
<evidence type="ECO:0000313" key="4">
    <source>
        <dbReference type="EMBL" id="OAD09101.1"/>
    </source>
</evidence>
<keyword evidence="1 2" id="KW-0238">DNA-binding</keyword>
<dbReference type="SUPFAM" id="SSF47095">
    <property type="entry name" value="HMG-box"/>
    <property type="match status" value="2"/>
</dbReference>
<organism evidence="4 5">
    <name type="scientific">Mucor lusitanicus CBS 277.49</name>
    <dbReference type="NCBI Taxonomy" id="747725"/>
    <lineage>
        <taxon>Eukaryota</taxon>
        <taxon>Fungi</taxon>
        <taxon>Fungi incertae sedis</taxon>
        <taxon>Mucoromycota</taxon>
        <taxon>Mucoromycotina</taxon>
        <taxon>Mucoromycetes</taxon>
        <taxon>Mucorales</taxon>
        <taxon>Mucorineae</taxon>
        <taxon>Mucoraceae</taxon>
        <taxon>Mucor</taxon>
    </lineage>
</organism>
<keyword evidence="2" id="KW-0539">Nucleus</keyword>
<dbReference type="Gene3D" id="1.10.30.10">
    <property type="entry name" value="High mobility group box domain"/>
    <property type="match status" value="2"/>
</dbReference>
<dbReference type="PANTHER" id="PTHR48112">
    <property type="entry name" value="HIGH MOBILITY GROUP PROTEIN DSP1"/>
    <property type="match status" value="1"/>
</dbReference>
<dbReference type="CDD" id="cd00084">
    <property type="entry name" value="HMG-box_SF"/>
    <property type="match status" value="1"/>
</dbReference>
<comment type="caution">
    <text evidence="4">The sequence shown here is derived from an EMBL/GenBank/DDBJ whole genome shotgun (WGS) entry which is preliminary data.</text>
</comment>
<proteinExistence type="predicted"/>
<sequence length="211" mass="24598">MSLIKAFGALAIQSRSYVSGRALHPKQFTSILQDVPTRPRSGWQLYMNENLGSFKDPSKNNKIDLKTAMQELSAKWKAMPEDRKQVYRERFEAAAKLHDDSRAEALLHATSKQIKQENGLRRKYNLPLLRDPRQPKRGKNSFLLYLDHLRTSDSSFAKRPHNKDMIVEAGQKYRALSEAEKQVYRDQAKVIQEKYNQQMHKYYEENGLLSK</sequence>
<dbReference type="OrthoDB" id="5550281at2759"/>
<feature type="domain" description="HMG box" evidence="3">
    <location>
        <begin position="36"/>
        <end position="106"/>
    </location>
</feature>
<feature type="DNA-binding region" description="HMG box" evidence="2">
    <location>
        <begin position="135"/>
        <end position="203"/>
    </location>
</feature>
<accession>A0A168QDR7</accession>
<gene>
    <name evidence="4" type="ORF">MUCCIDRAFT_76035</name>
</gene>
<evidence type="ECO:0000313" key="5">
    <source>
        <dbReference type="Proteomes" id="UP000077051"/>
    </source>
</evidence>
<dbReference type="Proteomes" id="UP000077051">
    <property type="component" value="Unassembled WGS sequence"/>
</dbReference>
<protein>
    <recommendedName>
        <fullName evidence="3">HMG box domain-containing protein</fullName>
    </recommendedName>
</protein>
<evidence type="ECO:0000256" key="1">
    <source>
        <dbReference type="ARBA" id="ARBA00023125"/>
    </source>
</evidence>
<dbReference type="AlphaFoldDB" id="A0A168QDR7"/>
<feature type="domain" description="HMG box" evidence="3">
    <location>
        <begin position="135"/>
        <end position="203"/>
    </location>
</feature>
<dbReference type="InterPro" id="IPR036910">
    <property type="entry name" value="HMG_box_dom_sf"/>
</dbReference>
<dbReference type="InterPro" id="IPR050342">
    <property type="entry name" value="HMGB"/>
</dbReference>